<organism evidence="2 3">
    <name type="scientific">Fragilariopsis cylindrus CCMP1102</name>
    <dbReference type="NCBI Taxonomy" id="635003"/>
    <lineage>
        <taxon>Eukaryota</taxon>
        <taxon>Sar</taxon>
        <taxon>Stramenopiles</taxon>
        <taxon>Ochrophyta</taxon>
        <taxon>Bacillariophyta</taxon>
        <taxon>Bacillariophyceae</taxon>
        <taxon>Bacillariophycidae</taxon>
        <taxon>Bacillariales</taxon>
        <taxon>Bacillariaceae</taxon>
        <taxon>Fragilariopsis</taxon>
    </lineage>
</organism>
<dbReference type="EMBL" id="KV784366">
    <property type="protein sequence ID" value="OEU11944.1"/>
    <property type="molecule type" value="Genomic_DNA"/>
</dbReference>
<dbReference type="Gene3D" id="3.30.1330.40">
    <property type="entry name" value="RutC-like"/>
    <property type="match status" value="1"/>
</dbReference>
<dbReference type="InterPro" id="IPR013813">
    <property type="entry name" value="Endoribo_LPSP/chorism_mut-like"/>
</dbReference>
<dbReference type="KEGG" id="fcy:FRACYDRAFT_270700"/>
<name>A0A1E7F1F6_9STRA</name>
<evidence type="ECO:0000259" key="1">
    <source>
        <dbReference type="Pfam" id="PF14588"/>
    </source>
</evidence>
<keyword evidence="3" id="KW-1185">Reference proteome</keyword>
<gene>
    <name evidence="2" type="ORF">FRACYDRAFT_270700</name>
</gene>
<reference evidence="2 3" key="1">
    <citation type="submission" date="2016-09" db="EMBL/GenBank/DDBJ databases">
        <title>Extensive genetic diversity and differential bi-allelic expression allows diatom success in the polar Southern Ocean.</title>
        <authorList>
            <consortium name="DOE Joint Genome Institute"/>
            <person name="Mock T."/>
            <person name="Otillar R.P."/>
            <person name="Strauss J."/>
            <person name="Dupont C."/>
            <person name="Frickenhaus S."/>
            <person name="Maumus F."/>
            <person name="Mcmullan M."/>
            <person name="Sanges R."/>
            <person name="Schmutz J."/>
            <person name="Toseland A."/>
            <person name="Valas R."/>
            <person name="Veluchamy A."/>
            <person name="Ward B.J."/>
            <person name="Allen A."/>
            <person name="Barry K."/>
            <person name="Falciatore A."/>
            <person name="Ferrante M."/>
            <person name="Fortunato A.E."/>
            <person name="Gloeckner G."/>
            <person name="Gruber A."/>
            <person name="Hipkin R."/>
            <person name="Janech M."/>
            <person name="Kroth P."/>
            <person name="Leese F."/>
            <person name="Lindquist E."/>
            <person name="Lyon B.R."/>
            <person name="Martin J."/>
            <person name="Mayer C."/>
            <person name="Parker M."/>
            <person name="Quesneville H."/>
            <person name="Raymond J."/>
            <person name="Uhlig C."/>
            <person name="Valentin K.U."/>
            <person name="Worden A.Z."/>
            <person name="Armbrust E.V."/>
            <person name="Bowler C."/>
            <person name="Green B."/>
            <person name="Moulton V."/>
            <person name="Van Oosterhout C."/>
            <person name="Grigoriev I."/>
        </authorList>
    </citation>
    <scope>NUCLEOTIDE SEQUENCE [LARGE SCALE GENOMIC DNA]</scope>
    <source>
        <strain evidence="2 3">CCMP1102</strain>
    </source>
</reference>
<dbReference type="PANTHER" id="PTHR43760:SF1">
    <property type="entry name" value="ENDORIBONUCLEASE L-PSP_CHORISMATE MUTASE-LIKE DOMAIN-CONTAINING PROTEIN"/>
    <property type="match status" value="1"/>
</dbReference>
<feature type="domain" description="Endoribonuclease L-PSP/chorismate mutase-like" evidence="1">
    <location>
        <begin position="5"/>
        <end position="147"/>
    </location>
</feature>
<dbReference type="Proteomes" id="UP000095751">
    <property type="component" value="Unassembled WGS sequence"/>
</dbReference>
<dbReference type="AlphaFoldDB" id="A0A1E7F1F6"/>
<dbReference type="InParanoid" id="A0A1E7F1F6"/>
<sequence length="225" mass="25177">MKELGIKLPKPAGPRANYDLISYDDESRVMHVSGHLPFTVEDGKLMTGKITGNDEGSDVDYGYKAARCAALNIISTLSDRLHKLGGHDLDQIEKITKVFGIVQSDDDFKHQHLIMDGASDVFMEIFGDKVGYHARSAIGTNTLPLDVTVEIECIIKLKPLLRFNVGQNVECKVGPNSDDWEIGTITQLNYKEQDWENSAPYQIKLKDKMIFAPEDSNHIIREVSK</sequence>
<evidence type="ECO:0000313" key="2">
    <source>
        <dbReference type="EMBL" id="OEU11944.1"/>
    </source>
</evidence>
<accession>A0A1E7F1F6</accession>
<evidence type="ECO:0000313" key="3">
    <source>
        <dbReference type="Proteomes" id="UP000095751"/>
    </source>
</evidence>
<dbReference type="PANTHER" id="PTHR43760">
    <property type="entry name" value="ENDORIBONUCLEASE-RELATED"/>
    <property type="match status" value="1"/>
</dbReference>
<dbReference type="Pfam" id="PF14588">
    <property type="entry name" value="YjgF_endoribonc"/>
    <property type="match status" value="1"/>
</dbReference>
<proteinExistence type="predicted"/>
<protein>
    <recommendedName>
        <fullName evidence="1">Endoribonuclease L-PSP/chorismate mutase-like domain-containing protein</fullName>
    </recommendedName>
</protein>
<dbReference type="OrthoDB" id="309640at2759"/>
<dbReference type="CDD" id="cd02199">
    <property type="entry name" value="YjgF_YER057c_UK114_like_1"/>
    <property type="match status" value="1"/>
</dbReference>
<dbReference type="InterPro" id="IPR035959">
    <property type="entry name" value="RutC-like_sf"/>
</dbReference>
<dbReference type="SUPFAM" id="SSF55298">
    <property type="entry name" value="YjgF-like"/>
    <property type="match status" value="1"/>
</dbReference>